<reference evidence="2" key="2">
    <citation type="submission" date="2021-08" db="EMBL/GenBank/DDBJ databases">
        <authorList>
            <person name="Tani A."/>
            <person name="Ola A."/>
            <person name="Ogura Y."/>
            <person name="Katsura K."/>
            <person name="Hayashi T."/>
        </authorList>
    </citation>
    <scope>NUCLEOTIDE SEQUENCE</scope>
    <source>
        <strain evidence="2">NBRC 15686</strain>
    </source>
</reference>
<name>A0ABQ4UG47_9HYPH</name>
<keyword evidence="3" id="KW-1185">Reference proteome</keyword>
<evidence type="ECO:0000313" key="2">
    <source>
        <dbReference type="EMBL" id="GJE65973.1"/>
    </source>
</evidence>
<sequence length="228" mass="25838">MYDRTFEHAYRDGRVATSPGLVDLWHRQYAEAVHFMRRSGRDDVPIEAIVALVAILRKDCEAPSAQLVEDMYWELVAESRKAAGRNVHRPMAEFDDEFEMTEEDLELLKQFAAKPEDTLSIEASTDREQGENRVSGLARRGREFRTPDVPDRQGTDARIIRFRDRAPASGHERPARTADGSFDECGRSRTPASEATPQHQVNPLLLAAFARVGTQVRRNIQETSDASR</sequence>
<feature type="compositionally biased region" description="Polar residues" evidence="1">
    <location>
        <begin position="190"/>
        <end position="201"/>
    </location>
</feature>
<dbReference type="Proteomes" id="UP001055039">
    <property type="component" value="Unassembled WGS sequence"/>
</dbReference>
<accession>A0ABQ4UG47</accession>
<gene>
    <name evidence="2" type="ORF">LNAOJCKE_3187</name>
</gene>
<proteinExistence type="predicted"/>
<evidence type="ECO:0000313" key="3">
    <source>
        <dbReference type="Proteomes" id="UP001055039"/>
    </source>
</evidence>
<comment type="caution">
    <text evidence="2">The sequence shown here is derived from an EMBL/GenBank/DDBJ whole genome shotgun (WGS) entry which is preliminary data.</text>
</comment>
<feature type="region of interest" description="Disordered" evidence="1">
    <location>
        <begin position="122"/>
        <end position="201"/>
    </location>
</feature>
<reference evidence="2" key="1">
    <citation type="journal article" date="2021" name="Front. Microbiol.">
        <title>Comprehensive Comparative Genomics and Phenotyping of Methylobacterium Species.</title>
        <authorList>
            <person name="Alessa O."/>
            <person name="Ogura Y."/>
            <person name="Fujitani Y."/>
            <person name="Takami H."/>
            <person name="Hayashi T."/>
            <person name="Sahin N."/>
            <person name="Tani A."/>
        </authorList>
    </citation>
    <scope>NUCLEOTIDE SEQUENCE</scope>
    <source>
        <strain evidence="2">NBRC 15686</strain>
    </source>
</reference>
<protein>
    <submittedName>
        <fullName evidence="2">Uncharacterized protein</fullName>
    </submittedName>
</protein>
<organism evidence="2 3">
    <name type="scientific">Methylorubrum aminovorans</name>
    <dbReference type="NCBI Taxonomy" id="269069"/>
    <lineage>
        <taxon>Bacteria</taxon>
        <taxon>Pseudomonadati</taxon>
        <taxon>Pseudomonadota</taxon>
        <taxon>Alphaproteobacteria</taxon>
        <taxon>Hyphomicrobiales</taxon>
        <taxon>Methylobacteriaceae</taxon>
        <taxon>Methylorubrum</taxon>
    </lineage>
</organism>
<dbReference type="RefSeq" id="WP_238225490.1">
    <property type="nucleotide sequence ID" value="NZ_BAAADH010000007.1"/>
</dbReference>
<dbReference type="EMBL" id="BPRC01000011">
    <property type="protein sequence ID" value="GJE65973.1"/>
    <property type="molecule type" value="Genomic_DNA"/>
</dbReference>
<evidence type="ECO:0000256" key="1">
    <source>
        <dbReference type="SAM" id="MobiDB-lite"/>
    </source>
</evidence>
<feature type="compositionally biased region" description="Basic and acidic residues" evidence="1">
    <location>
        <begin position="140"/>
        <end position="176"/>
    </location>
</feature>